<sequence length="55" mass="6092">MLLFLVYESAQHHVAGESEPDGLSYAAHTGREVRDDCEGLSGILKRWLAGETFVE</sequence>
<dbReference type="Proteomes" id="UP000006469">
    <property type="component" value="Chromosome"/>
</dbReference>
<dbReference type="HOGENOM" id="CLU_3020863_0_0_2"/>
<dbReference type="STRING" id="523841.HFX_1663"/>
<proteinExistence type="predicted"/>
<organism evidence="1 2">
    <name type="scientific">Haloferax mediterranei (strain ATCC 33500 / DSM 1411 / JCM 8866 / NBRC 14739 / NCIMB 2177 / R-4)</name>
    <name type="common">Halobacterium mediterranei</name>
    <dbReference type="NCBI Taxonomy" id="523841"/>
    <lineage>
        <taxon>Archaea</taxon>
        <taxon>Methanobacteriati</taxon>
        <taxon>Methanobacteriota</taxon>
        <taxon>Stenosarchaea group</taxon>
        <taxon>Halobacteria</taxon>
        <taxon>Halobacteriales</taxon>
        <taxon>Haloferacaceae</taxon>
        <taxon>Haloferax</taxon>
    </lineage>
</organism>
<name>I3R560_HALMT</name>
<dbReference type="AlphaFoldDB" id="I3R560"/>
<dbReference type="KEGG" id="hme:HFX_1663"/>
<evidence type="ECO:0000313" key="2">
    <source>
        <dbReference type="Proteomes" id="UP000006469"/>
    </source>
</evidence>
<evidence type="ECO:0000313" key="1">
    <source>
        <dbReference type="EMBL" id="AFK19370.1"/>
    </source>
</evidence>
<dbReference type="EMBL" id="CP001868">
    <property type="protein sequence ID" value="AFK19370.1"/>
    <property type="molecule type" value="Genomic_DNA"/>
</dbReference>
<protein>
    <submittedName>
        <fullName evidence="1">Uncharacterized protein</fullName>
    </submittedName>
</protein>
<reference evidence="1 2" key="1">
    <citation type="journal article" date="2012" name="J. Bacteriol.">
        <title>Complete genome sequence of the metabolically versatile halophilic archaeon Haloferax mediterranei, a poly(3-hydroxybutyrate-co-3-hydroxyvalerate) producer.</title>
        <authorList>
            <person name="Han J."/>
            <person name="Zhang F."/>
            <person name="Hou J."/>
            <person name="Liu X."/>
            <person name="Li M."/>
            <person name="Liu H."/>
            <person name="Cai L."/>
            <person name="Zhang B."/>
            <person name="Chen Y."/>
            <person name="Zhou J."/>
            <person name="Hu S."/>
            <person name="Xiang H."/>
        </authorList>
    </citation>
    <scope>NUCLEOTIDE SEQUENCE [LARGE SCALE GENOMIC DNA]</scope>
    <source>
        <strain evidence="2">ATCC 33500 / DSM 1411 / JCM 8866 / NBRC 14739 / NCIMB 2177 / R-4</strain>
    </source>
</reference>
<gene>
    <name evidence="1" type="ordered locus">HFX_1663</name>
</gene>
<accession>I3R560</accession>